<organism evidence="1 2">
    <name type="scientific">Melia azedarach</name>
    <name type="common">Chinaberry tree</name>
    <dbReference type="NCBI Taxonomy" id="155640"/>
    <lineage>
        <taxon>Eukaryota</taxon>
        <taxon>Viridiplantae</taxon>
        <taxon>Streptophyta</taxon>
        <taxon>Embryophyta</taxon>
        <taxon>Tracheophyta</taxon>
        <taxon>Spermatophyta</taxon>
        <taxon>Magnoliopsida</taxon>
        <taxon>eudicotyledons</taxon>
        <taxon>Gunneridae</taxon>
        <taxon>Pentapetalae</taxon>
        <taxon>rosids</taxon>
        <taxon>malvids</taxon>
        <taxon>Sapindales</taxon>
        <taxon>Meliaceae</taxon>
        <taxon>Melia</taxon>
    </lineage>
</organism>
<reference evidence="1 2" key="1">
    <citation type="journal article" date="2023" name="Science">
        <title>Complex scaffold remodeling in plant triterpene biosynthesis.</title>
        <authorList>
            <person name="De La Pena R."/>
            <person name="Hodgson H."/>
            <person name="Liu J.C."/>
            <person name="Stephenson M.J."/>
            <person name="Martin A.C."/>
            <person name="Owen C."/>
            <person name="Harkess A."/>
            <person name="Leebens-Mack J."/>
            <person name="Jimenez L.E."/>
            <person name="Osbourn A."/>
            <person name="Sattely E.S."/>
        </authorList>
    </citation>
    <scope>NUCLEOTIDE SEQUENCE [LARGE SCALE GENOMIC DNA]</scope>
    <source>
        <strain evidence="2">cv. JPN11</strain>
        <tissue evidence="1">Leaf</tissue>
    </source>
</reference>
<evidence type="ECO:0000313" key="2">
    <source>
        <dbReference type="Proteomes" id="UP001164539"/>
    </source>
</evidence>
<evidence type="ECO:0000313" key="1">
    <source>
        <dbReference type="EMBL" id="KAJ4701354.1"/>
    </source>
</evidence>
<name>A0ACC1WR57_MELAZ</name>
<dbReference type="Proteomes" id="UP001164539">
    <property type="component" value="Chromosome 14"/>
</dbReference>
<gene>
    <name evidence="1" type="ORF">OWV82_024611</name>
</gene>
<accession>A0ACC1WR57</accession>
<protein>
    <submittedName>
        <fullName evidence="1">Glycosyltransferase</fullName>
    </submittedName>
</protein>
<sequence>MAAKELNIPNVLFWMASICGFFPYVHYCYMLGKGLFPLKDVSYLINRLLDTAIDWIHSMESIKLKDILSFIRTTDANDMTVNFAISEVENACNAPAFIFNTFDDLEPEILDPLSSIYPPIYAISHLLLLLNNQIPADSAFSYIELNLWKEQLGCVEWFDSKEQNSIVYANFGSITVMKEK</sequence>
<comment type="caution">
    <text evidence="1">The sequence shown here is derived from an EMBL/GenBank/DDBJ whole genome shotgun (WGS) entry which is preliminary data.</text>
</comment>
<keyword evidence="2" id="KW-1185">Reference proteome</keyword>
<proteinExistence type="predicted"/>
<dbReference type="EMBL" id="CM051407">
    <property type="protein sequence ID" value="KAJ4701354.1"/>
    <property type="molecule type" value="Genomic_DNA"/>
</dbReference>